<dbReference type="OrthoDB" id="10474054at2759"/>
<evidence type="ECO:0000259" key="1">
    <source>
        <dbReference type="Pfam" id="PF20266"/>
    </source>
</evidence>
<dbReference type="Proteomes" id="UP000507470">
    <property type="component" value="Unassembled WGS sequence"/>
</dbReference>
<keyword evidence="3" id="KW-1185">Reference proteome</keyword>
<accession>A0A6J8B5X5</accession>
<dbReference type="SUPFAM" id="SSF81301">
    <property type="entry name" value="Nucleotidyltransferase"/>
    <property type="match status" value="1"/>
</dbReference>
<evidence type="ECO:0000313" key="3">
    <source>
        <dbReference type="Proteomes" id="UP000507470"/>
    </source>
</evidence>
<protein>
    <recommendedName>
        <fullName evidence="1">Mab-21-like HhH/H2TH-like domain-containing protein</fullName>
    </recommendedName>
</protein>
<gene>
    <name evidence="2" type="ORF">MCOR_13734</name>
</gene>
<name>A0A6J8B5X5_MYTCO</name>
<dbReference type="AlphaFoldDB" id="A0A6J8B5X5"/>
<dbReference type="PANTHER" id="PTHR10656">
    <property type="entry name" value="CELL FATE DETERMINING PROTEIN MAB21-RELATED"/>
    <property type="match status" value="1"/>
</dbReference>
<dbReference type="Pfam" id="PF20266">
    <property type="entry name" value="Mab-21_C"/>
    <property type="match status" value="1"/>
</dbReference>
<reference evidence="2 3" key="1">
    <citation type="submission" date="2020-06" db="EMBL/GenBank/DDBJ databases">
        <authorList>
            <person name="Li R."/>
            <person name="Bekaert M."/>
        </authorList>
    </citation>
    <scope>NUCLEOTIDE SEQUENCE [LARGE SCALE GENOMIC DNA]</scope>
    <source>
        <strain evidence="3">wild</strain>
    </source>
</reference>
<proteinExistence type="predicted"/>
<sequence length="194" mass="22739">MTDISRYIYQYMCDEIVRSKTVVKYGRRFIEVFEFVHNNCLSPSKYFVSGSKAEGLDLSGSDLDIMLISNKYIVCESKPEAVIKLLRDSVNKHILIIDTGNAQPGFALLCVQKDFIKTTYGKDSFLCSYFLNMTLFWLSKEVEVTNWTPKNLLDCFVMCLGRLAYWITHKYIPNYFIPEHNMIDRLYNQQLWDE</sequence>
<dbReference type="EMBL" id="CACVKT020002368">
    <property type="protein sequence ID" value="CAC5377417.1"/>
    <property type="molecule type" value="Genomic_DNA"/>
</dbReference>
<dbReference type="Gene3D" id="1.10.1410.40">
    <property type="match status" value="1"/>
</dbReference>
<organism evidence="2 3">
    <name type="scientific">Mytilus coruscus</name>
    <name type="common">Sea mussel</name>
    <dbReference type="NCBI Taxonomy" id="42192"/>
    <lineage>
        <taxon>Eukaryota</taxon>
        <taxon>Metazoa</taxon>
        <taxon>Spiralia</taxon>
        <taxon>Lophotrochozoa</taxon>
        <taxon>Mollusca</taxon>
        <taxon>Bivalvia</taxon>
        <taxon>Autobranchia</taxon>
        <taxon>Pteriomorphia</taxon>
        <taxon>Mytilida</taxon>
        <taxon>Mytiloidea</taxon>
        <taxon>Mytilidae</taxon>
        <taxon>Mytilinae</taxon>
        <taxon>Mytilus</taxon>
    </lineage>
</organism>
<dbReference type="InterPro" id="IPR046906">
    <property type="entry name" value="Mab-21_HhH/H2TH-like"/>
</dbReference>
<evidence type="ECO:0000313" key="2">
    <source>
        <dbReference type="EMBL" id="CAC5377417.1"/>
    </source>
</evidence>
<dbReference type="InterPro" id="IPR043519">
    <property type="entry name" value="NT_sf"/>
</dbReference>
<dbReference type="PANTHER" id="PTHR10656:SF69">
    <property type="entry name" value="MAB-21-LIKE HHH_H2TH-LIKE DOMAIN-CONTAINING PROTEIN"/>
    <property type="match status" value="1"/>
</dbReference>
<feature type="domain" description="Mab-21-like HhH/H2TH-like" evidence="1">
    <location>
        <begin position="124"/>
        <end position="192"/>
    </location>
</feature>